<dbReference type="InterPro" id="IPR013218">
    <property type="entry name" value="Dsn1/Mis13"/>
</dbReference>
<protein>
    <recommendedName>
        <fullName evidence="4">Kinetochore protein mis13</fullName>
    </recommendedName>
</protein>
<dbReference type="RefSeq" id="XP_016610865.1">
    <property type="nucleotide sequence ID" value="XM_016750216.1"/>
</dbReference>
<dbReference type="OMA" id="VIMNHAR"/>
<feature type="region of interest" description="Disordered" evidence="1">
    <location>
        <begin position="230"/>
        <end position="258"/>
    </location>
</feature>
<dbReference type="EMBL" id="KQ257452">
    <property type="protein sequence ID" value="KND02826.1"/>
    <property type="molecule type" value="Genomic_DNA"/>
</dbReference>
<dbReference type="STRING" id="645134.A0A0L0HN30"/>
<evidence type="ECO:0008006" key="4">
    <source>
        <dbReference type="Google" id="ProtNLM"/>
    </source>
</evidence>
<dbReference type="AlphaFoldDB" id="A0A0L0HN30"/>
<name>A0A0L0HN30_SPIPD</name>
<dbReference type="GeneID" id="27685539"/>
<dbReference type="PANTHER" id="PTHR14778:SF2">
    <property type="entry name" value="KINETOCHORE-ASSOCIATED PROTEIN DSN1 HOMOLOG"/>
    <property type="match status" value="1"/>
</dbReference>
<organism evidence="2 3">
    <name type="scientific">Spizellomyces punctatus (strain DAOM BR117)</name>
    <dbReference type="NCBI Taxonomy" id="645134"/>
    <lineage>
        <taxon>Eukaryota</taxon>
        <taxon>Fungi</taxon>
        <taxon>Fungi incertae sedis</taxon>
        <taxon>Chytridiomycota</taxon>
        <taxon>Chytridiomycota incertae sedis</taxon>
        <taxon>Chytridiomycetes</taxon>
        <taxon>Spizellomycetales</taxon>
        <taxon>Spizellomycetaceae</taxon>
        <taxon>Spizellomyces</taxon>
    </lineage>
</organism>
<dbReference type="InParanoid" id="A0A0L0HN30"/>
<dbReference type="Pfam" id="PF08202">
    <property type="entry name" value="MIS13"/>
    <property type="match status" value="1"/>
</dbReference>
<evidence type="ECO:0000256" key="1">
    <source>
        <dbReference type="SAM" id="MobiDB-lite"/>
    </source>
</evidence>
<dbReference type="VEuPathDB" id="FungiDB:SPPG_01907"/>
<dbReference type="PANTHER" id="PTHR14778">
    <property type="entry name" value="KINETOCHORE-ASSOCIATED PROTEIN DSN1 HOMOLOG"/>
    <property type="match status" value="1"/>
</dbReference>
<reference evidence="2 3" key="1">
    <citation type="submission" date="2009-08" db="EMBL/GenBank/DDBJ databases">
        <title>The Genome Sequence of Spizellomyces punctatus strain DAOM BR117.</title>
        <authorList>
            <consortium name="The Broad Institute Genome Sequencing Platform"/>
            <person name="Russ C."/>
            <person name="Cuomo C."/>
            <person name="Shea T."/>
            <person name="Young S.K."/>
            <person name="Zeng Q."/>
            <person name="Koehrsen M."/>
            <person name="Haas B."/>
            <person name="Borodovsky M."/>
            <person name="Guigo R."/>
            <person name="Alvarado L."/>
            <person name="Berlin A."/>
            <person name="Bochicchio J."/>
            <person name="Borenstein D."/>
            <person name="Chapman S."/>
            <person name="Chen Z."/>
            <person name="Engels R."/>
            <person name="Freedman E."/>
            <person name="Gellesch M."/>
            <person name="Goldberg J."/>
            <person name="Griggs A."/>
            <person name="Gujja S."/>
            <person name="Heiman D."/>
            <person name="Hepburn T."/>
            <person name="Howarth C."/>
            <person name="Jen D."/>
            <person name="Larson L."/>
            <person name="Lewis B."/>
            <person name="Mehta T."/>
            <person name="Park D."/>
            <person name="Pearson M."/>
            <person name="Roberts A."/>
            <person name="Saif S."/>
            <person name="Shenoy N."/>
            <person name="Sisk P."/>
            <person name="Stolte C."/>
            <person name="Sykes S."/>
            <person name="Thomson T."/>
            <person name="Walk T."/>
            <person name="White J."/>
            <person name="Yandava C."/>
            <person name="Burger G."/>
            <person name="Gray M.W."/>
            <person name="Holland P.W.H."/>
            <person name="King N."/>
            <person name="Lang F.B.F."/>
            <person name="Roger A.J."/>
            <person name="Ruiz-Trillo I."/>
            <person name="Lander E."/>
            <person name="Nusbaum C."/>
        </authorList>
    </citation>
    <scope>NUCLEOTIDE SEQUENCE [LARGE SCALE GENOMIC DNA]</scope>
    <source>
        <strain evidence="2 3">DAOM BR117</strain>
    </source>
</reference>
<feature type="compositionally biased region" description="Basic and acidic residues" evidence="1">
    <location>
        <begin position="8"/>
        <end position="17"/>
    </location>
</feature>
<proteinExistence type="predicted"/>
<feature type="region of interest" description="Disordered" evidence="1">
    <location>
        <begin position="1"/>
        <end position="85"/>
    </location>
</feature>
<dbReference type="OrthoDB" id="3364649at2759"/>
<sequence length="403" mass="45883">MGGPIRTNHGDHGEGRPHPYARKPKKNDDLREDNGFVFKPSKSIKLESITPTESPNSPQPKKKTKESLPEPNPNASRRKTTIAVPGGPLNLRVQTLRRSYAPSKLSEGDYTVNLPSSDTPIIERNKQMRNSGGRRRSSLGLRGKRVSAAHNGLCPPPHETIDPSDFYRHIDAELSDPNRMRQLLVWCAQRTLDGQSNENKEDPADNLDRIFREIQEDVIAGLTSKKINTSWYHRPADSTPQPETPKKLPHPQNEASARQLEEYQRDLERLKAEEQQWISLLKDHTAAHADVIARLESKPEHELVEPSLNDDERAILEEVCSGDFTKSIDGWMAEQYDSLQLELDNVDHVLRQTTAFEHRTRRFTDQVFEKVLKAYEEKDRKEKVADPMDILRLLSTAKPLGDI</sequence>
<dbReference type="eggNOG" id="ENOG502S2VJ">
    <property type="taxonomic scope" value="Eukaryota"/>
</dbReference>
<dbReference type="GO" id="GO:0051301">
    <property type="term" value="P:cell division"/>
    <property type="evidence" value="ECO:0007669"/>
    <property type="project" value="InterPro"/>
</dbReference>
<evidence type="ECO:0000313" key="3">
    <source>
        <dbReference type="Proteomes" id="UP000053201"/>
    </source>
</evidence>
<accession>A0A0L0HN30</accession>
<keyword evidence="3" id="KW-1185">Reference proteome</keyword>
<evidence type="ECO:0000313" key="2">
    <source>
        <dbReference type="EMBL" id="KND02826.1"/>
    </source>
</evidence>
<gene>
    <name evidence="2" type="ORF">SPPG_01907</name>
</gene>
<dbReference type="Proteomes" id="UP000053201">
    <property type="component" value="Unassembled WGS sequence"/>
</dbReference>
<dbReference type="GO" id="GO:0000444">
    <property type="term" value="C:MIS12/MIND type complex"/>
    <property type="evidence" value="ECO:0007669"/>
    <property type="project" value="InterPro"/>
</dbReference>
<dbReference type="GO" id="GO:0007059">
    <property type="term" value="P:chromosome segregation"/>
    <property type="evidence" value="ECO:0007669"/>
    <property type="project" value="InterPro"/>
</dbReference>